<comment type="caution">
    <text evidence="4">The sequence shown here is derived from an EMBL/GenBank/DDBJ whole genome shotgun (WGS) entry which is preliminary data.</text>
</comment>
<evidence type="ECO:0000256" key="1">
    <source>
        <dbReference type="PROSITE-ProRule" id="PRU00042"/>
    </source>
</evidence>
<dbReference type="GO" id="GO:0005634">
    <property type="term" value="C:nucleus"/>
    <property type="evidence" value="ECO:0007669"/>
    <property type="project" value="TreeGrafter"/>
</dbReference>
<dbReference type="PROSITE" id="PS50157">
    <property type="entry name" value="ZINC_FINGER_C2H2_2"/>
    <property type="match status" value="13"/>
</dbReference>
<keyword evidence="1" id="KW-0479">Metal-binding</keyword>
<dbReference type="InterPro" id="IPR052795">
    <property type="entry name" value="RREB1"/>
</dbReference>
<feature type="region of interest" description="Disordered" evidence="2">
    <location>
        <begin position="380"/>
        <end position="400"/>
    </location>
</feature>
<dbReference type="FunFam" id="3.30.160.60:FF:003785">
    <property type="entry name" value="Ras-responsive element-binding protein 1b"/>
    <property type="match status" value="1"/>
</dbReference>
<feature type="region of interest" description="Disordered" evidence="2">
    <location>
        <begin position="86"/>
        <end position="117"/>
    </location>
</feature>
<feature type="region of interest" description="Disordered" evidence="2">
    <location>
        <begin position="198"/>
        <end position="246"/>
    </location>
</feature>
<dbReference type="Proteomes" id="UP001177209">
    <property type="component" value="Unassembled WGS sequence"/>
</dbReference>
<dbReference type="PANTHER" id="PTHR46451:SF1">
    <property type="entry name" value="RAS-RESPONSIVE ELEMENT-BINDING PROTEIN 1"/>
    <property type="match status" value="1"/>
</dbReference>
<protein>
    <submittedName>
        <fullName evidence="4">RREB1 protein</fullName>
    </submittedName>
</protein>
<dbReference type="PANTHER" id="PTHR46451">
    <property type="entry name" value="RAS-RESPONSIVE ELEMENT-BINDING PROTEIN 1"/>
    <property type="match status" value="1"/>
</dbReference>
<proteinExistence type="predicted"/>
<dbReference type="InterPro" id="IPR013087">
    <property type="entry name" value="Znf_C2H2_type"/>
</dbReference>
<gene>
    <name evidence="4" type="primary">Rreb1</name>
    <name evidence="4" type="ORF">KCX86_0011176</name>
</gene>
<feature type="compositionally biased region" description="Basic and acidic residues" evidence="2">
    <location>
        <begin position="32"/>
        <end position="44"/>
    </location>
</feature>
<dbReference type="FunFam" id="3.30.160.60:FF:000682">
    <property type="entry name" value="ras-responsive element-binding protein 1 isoform X1"/>
    <property type="match status" value="1"/>
</dbReference>
<feature type="region of interest" description="Disordered" evidence="2">
    <location>
        <begin position="1523"/>
        <end position="1644"/>
    </location>
</feature>
<feature type="domain" description="C2H2-type" evidence="3">
    <location>
        <begin position="1507"/>
        <end position="1534"/>
    </location>
</feature>
<feature type="domain" description="C2H2-type" evidence="3">
    <location>
        <begin position="1358"/>
        <end position="1385"/>
    </location>
</feature>
<dbReference type="InterPro" id="IPR036236">
    <property type="entry name" value="Znf_C2H2_sf"/>
</dbReference>
<feature type="domain" description="C2H2-type" evidence="3">
    <location>
        <begin position="681"/>
        <end position="708"/>
    </location>
</feature>
<dbReference type="FunFam" id="3.30.160.60:FF:001788">
    <property type="entry name" value="ras-responsive element-binding protein 1"/>
    <property type="match status" value="1"/>
</dbReference>
<dbReference type="GO" id="GO:0001228">
    <property type="term" value="F:DNA-binding transcription activator activity, RNA polymerase II-specific"/>
    <property type="evidence" value="ECO:0007669"/>
    <property type="project" value="TreeGrafter"/>
</dbReference>
<feature type="domain" description="C2H2-type" evidence="3">
    <location>
        <begin position="737"/>
        <end position="760"/>
    </location>
</feature>
<dbReference type="FunFam" id="3.30.160.60:FF:002611">
    <property type="entry name" value="Ras-responsive element-binding protein 1"/>
    <property type="match status" value="1"/>
</dbReference>
<dbReference type="FunFam" id="3.30.160.60:FF:002320">
    <property type="entry name" value="ras-responsive element-binding protein 1 isoform X1"/>
    <property type="match status" value="1"/>
</dbReference>
<feature type="region of interest" description="Disordered" evidence="2">
    <location>
        <begin position="570"/>
        <end position="615"/>
    </location>
</feature>
<feature type="compositionally biased region" description="Basic residues" evidence="2">
    <location>
        <begin position="1523"/>
        <end position="1537"/>
    </location>
</feature>
<evidence type="ECO:0000256" key="2">
    <source>
        <dbReference type="SAM" id="MobiDB-lite"/>
    </source>
</evidence>
<dbReference type="FunFam" id="3.30.160.60:FF:000507">
    <property type="entry name" value="ras-responsive element-binding protein 1 isoform X2"/>
    <property type="match status" value="1"/>
</dbReference>
<dbReference type="FunFam" id="3.30.160.60:FF:001098">
    <property type="entry name" value="Ras responsive element binding protein 1"/>
    <property type="match status" value="1"/>
</dbReference>
<feature type="region of interest" description="Disordered" evidence="2">
    <location>
        <begin position="1184"/>
        <end position="1213"/>
    </location>
</feature>
<feature type="region of interest" description="Disordered" evidence="2">
    <location>
        <begin position="1274"/>
        <end position="1329"/>
    </location>
</feature>
<feature type="region of interest" description="Disordered" evidence="2">
    <location>
        <begin position="1"/>
        <end position="67"/>
    </location>
</feature>
<feature type="domain" description="C2H2-type" evidence="3">
    <location>
        <begin position="356"/>
        <end position="383"/>
    </location>
</feature>
<organism evidence="4 5">
    <name type="scientific">Pygoscelis papua</name>
    <name type="common">Gentoo penguin</name>
    <dbReference type="NCBI Taxonomy" id="30457"/>
    <lineage>
        <taxon>Eukaryota</taxon>
        <taxon>Metazoa</taxon>
        <taxon>Chordata</taxon>
        <taxon>Craniata</taxon>
        <taxon>Vertebrata</taxon>
        <taxon>Euteleostomi</taxon>
        <taxon>Archelosauria</taxon>
        <taxon>Archosauria</taxon>
        <taxon>Dinosauria</taxon>
        <taxon>Saurischia</taxon>
        <taxon>Theropoda</taxon>
        <taxon>Coelurosauria</taxon>
        <taxon>Aves</taxon>
        <taxon>Neognathae</taxon>
        <taxon>Neoaves</taxon>
        <taxon>Aequornithes</taxon>
        <taxon>Sphenisciformes</taxon>
        <taxon>Spheniscidae</taxon>
        <taxon>Pygoscelis</taxon>
    </lineage>
</organism>
<dbReference type="Gene3D" id="3.30.160.60">
    <property type="entry name" value="Classic Zinc Finger"/>
    <property type="match status" value="9"/>
</dbReference>
<feature type="domain" description="C2H2-type" evidence="3">
    <location>
        <begin position="151"/>
        <end position="178"/>
    </location>
</feature>
<feature type="compositionally biased region" description="Polar residues" evidence="2">
    <location>
        <begin position="47"/>
        <end position="62"/>
    </location>
</feature>
<feature type="compositionally biased region" description="Acidic residues" evidence="2">
    <location>
        <begin position="8"/>
        <end position="17"/>
    </location>
</feature>
<feature type="compositionally biased region" description="Basic and acidic residues" evidence="2">
    <location>
        <begin position="1538"/>
        <end position="1553"/>
    </location>
</feature>
<dbReference type="SUPFAM" id="SSF57667">
    <property type="entry name" value="beta-beta-alpha zinc fingers"/>
    <property type="match status" value="8"/>
</dbReference>
<dbReference type="PROSITE" id="PS00028">
    <property type="entry name" value="ZINC_FINGER_C2H2_1"/>
    <property type="match status" value="13"/>
</dbReference>
<feature type="compositionally biased region" description="Basic and acidic residues" evidence="2">
    <location>
        <begin position="1626"/>
        <end position="1641"/>
    </location>
</feature>
<dbReference type="FunFam" id="3.30.160.60:FF:001835">
    <property type="entry name" value="Ras responsive element binding protein 1"/>
    <property type="match status" value="1"/>
</dbReference>
<feature type="non-terminal residue" evidence="4">
    <location>
        <position position="1"/>
    </location>
</feature>
<sequence>PHIVLEGAAEEDAEEPDATIHTTLSEETSNQEESHSQSGDKNEEQQLESLNSYKVSPSSPNSLDGADLSSIDAMMSAVMNVGKIAENGGNSQNVKSPSKSPAPNRIGRRNQETKEEKSSYTCPLCEKICTTQHQLTMHIRQHNTDTGGTDHSCSICGKSLSSASSLDRHMLVHSGERPYKCSVCGQSFTTNGNMHRHMKIHEKDPNSTASTTPPSPLKRRRLSSKRKFSHDAEMDREERTPAKKGSLQGVKQKTFLTFLSLQQSVSHFYFIPFLSRCDICCITFRTHRGLLRHNAVIHKQLPRDPMGKPFIQNNPSIPAGFHDLGFTDFSCRKFPRISQVWCETNLRRCISDFHRFICETCNKAFPMLSALKLHTETHVVDQGKDKHKPQSTTPPGETPDQKAFMASLGLQYTKDIKPIKQEDNTQDEVQEMRLRALKSNLPQEPGSTGLLSLSPLEAASMGGSFSVLPPTKENIKLLSLQPFQKGFIIQPDSSIVVKPISNESAIELADIQQILKMASSAPPQISLPPLSKAPSVPVQSIFKHMPPLKPKPLVTPRTVVATSTPPPLISAQQASPGCISPSLPPPPLRLIKNSVESSSNSHIPQPGAKSSPSSQLLLQPKVEPLTQHEMKTQLEQDSIIEALLPLSMEAKIKQEVTEGDLKAIIAGAANKKAPTMRKVLYPCRFCDQVFAFSGVLRAHIRSHLGISPYQCNICDYIAADKAALIRHLRTHSGERPYICKICHYPFTVKANCERHLRKKHLKVTRKDIEKNIEYVTSNAAEMVDAFCSPDTVCKLCGEDLKHYRALRIHMRTHSGCQKKKPFECKECGTAFSAKRNCIHHILKQHLHVQEREIENYILVVDCSAQESQTDPPLLEDSTYMDRKPMTPFLEPQNGFLLGTSSHVPIKLEPAGNFPMDFDEPLDFSQKNKNLGAVQVKQENLFGSSALSLYDCSMEPIDLSIPKALKKDKDDVPCEARNQDLAASGNSDKAYNCLQCPLVFGASGNSEKNRAVRHPQPLKGSLHLTVPIISPALLGNSALLRPLRPKPPPPPLLPKPPVTKELPPLASIAQIISSVSSAPALLKTEAADTSPKAVSSSTGCDKSGNAKAKVTIVTAIQRDSSLPSDLTQACDPEQSPIAEAGLTKKRGRKKGTKNKPKLSSGVDLESSGEFASIEKMLATTDTNKFSPFLQSTDSFKEESGRNGTSEDEKETAEDKLLRGKRNAYSDCLQNIACPYCPRVFPWANSLQRHMLTHTESQSDAETLATGNEVLDLTSCEKEQPEEITELPESECGPKEEQKADSPPAEEDAEEKADGYEEGPEEDSVSNKSLDLNFASKLMDFKLAESDQSAGRSSQTERKHACDICGKTFKFAGTLSRHKKAHSREDRKDERSSEDESKSIQDDAGAPLMQDSGLEQEESPMDLKVVESPVDCEATGKENEESESISEGEGTERKSTEKSSDDRKPKTDGAKSTAKADKRKKVCTVCNKRFWSLQDLTRHMRSHTGERPYKCQTCERTFTLKHSLVRHQRIHQKVKNARNHGKESDREETQSRCGEDSENESSHSGTNPISENECDSAGGVGSHASLMGSRKESLAGTAKDSPCREERPSGRGAGTCLAEPTKSAQKQAAKDQEPRGSSEHERPSGFIQDLLEMHNKKSPMNHILASADSAPQLLGVE</sequence>
<dbReference type="SMART" id="SM00355">
    <property type="entry name" value="ZnF_C2H2"/>
    <property type="match status" value="14"/>
</dbReference>
<feature type="domain" description="C2H2-type" evidence="3">
    <location>
        <begin position="179"/>
        <end position="206"/>
    </location>
</feature>
<dbReference type="GO" id="GO:0008270">
    <property type="term" value="F:zinc ion binding"/>
    <property type="evidence" value="ECO:0007669"/>
    <property type="project" value="UniProtKB-KW"/>
</dbReference>
<feature type="compositionally biased region" description="Basic residues" evidence="2">
    <location>
        <begin position="1142"/>
        <end position="1155"/>
    </location>
</feature>
<feature type="domain" description="C2H2-type" evidence="3">
    <location>
        <begin position="822"/>
        <end position="852"/>
    </location>
</feature>
<evidence type="ECO:0000313" key="4">
    <source>
        <dbReference type="EMBL" id="KAK1197582.1"/>
    </source>
</evidence>
<keyword evidence="1" id="KW-0862">Zinc</keyword>
<dbReference type="FunFam" id="3.30.160.60:FF:002109">
    <property type="entry name" value="ras-responsive element-binding protein 1 isoform X1"/>
    <property type="match status" value="1"/>
</dbReference>
<feature type="domain" description="C2H2-type" evidence="3">
    <location>
        <begin position="709"/>
        <end position="736"/>
    </location>
</feature>
<feature type="compositionally biased region" description="Polar residues" evidence="2">
    <location>
        <begin position="594"/>
        <end position="603"/>
    </location>
</feature>
<dbReference type="EMBL" id="JAHCLZ010005459">
    <property type="protein sequence ID" value="KAK1197582.1"/>
    <property type="molecule type" value="Genomic_DNA"/>
</dbReference>
<feature type="compositionally biased region" description="Acidic residues" evidence="2">
    <location>
        <begin position="1302"/>
        <end position="1322"/>
    </location>
</feature>
<keyword evidence="5" id="KW-1185">Reference proteome</keyword>
<dbReference type="Pfam" id="PF13912">
    <property type="entry name" value="zf-C2H2_6"/>
    <property type="match status" value="3"/>
</dbReference>
<dbReference type="GO" id="GO:0000978">
    <property type="term" value="F:RNA polymerase II cis-regulatory region sequence-specific DNA binding"/>
    <property type="evidence" value="ECO:0007669"/>
    <property type="project" value="TreeGrafter"/>
</dbReference>
<feature type="compositionally biased region" description="Basic and acidic residues" evidence="2">
    <location>
        <begin position="1381"/>
        <end position="1399"/>
    </location>
</feature>
<feature type="region of interest" description="Disordered" evidence="2">
    <location>
        <begin position="1372"/>
        <end position="1478"/>
    </location>
</feature>
<dbReference type="Pfam" id="PF00096">
    <property type="entry name" value="zf-C2H2"/>
    <property type="match status" value="7"/>
</dbReference>
<evidence type="ECO:0000313" key="5">
    <source>
        <dbReference type="Proteomes" id="UP001177209"/>
    </source>
</evidence>
<dbReference type="FunFam" id="3.30.160.60:FF:002036">
    <property type="entry name" value="Ras-responsive element-binding protein 1"/>
    <property type="match status" value="1"/>
</dbReference>
<feature type="compositionally biased region" description="Basic and acidic residues" evidence="2">
    <location>
        <begin position="1193"/>
        <end position="1213"/>
    </location>
</feature>
<feature type="domain" description="C2H2-type" evidence="3">
    <location>
        <begin position="120"/>
        <end position="147"/>
    </location>
</feature>
<keyword evidence="1" id="KW-0863">Zinc-finger</keyword>
<reference evidence="4" key="1">
    <citation type="submission" date="2021-05" db="EMBL/GenBank/DDBJ databases">
        <title>A comprehensive genomic history of the evolution of penguins.</title>
        <authorList>
            <person name="Bi X."/>
        </authorList>
    </citation>
    <scope>NUCLEOTIDE SEQUENCE</scope>
    <source>
        <strain evidence="4">Gentoo_SouthGeorgia</strain>
        <tissue evidence="4">Blood</tissue>
    </source>
</reference>
<name>A0AA40L7C1_PYGPA</name>
<feature type="compositionally biased region" description="Basic and acidic residues" evidence="2">
    <location>
        <begin position="229"/>
        <end position="241"/>
    </location>
</feature>
<feature type="domain" description="C2H2-type" evidence="3">
    <location>
        <begin position="1479"/>
        <end position="1506"/>
    </location>
</feature>
<feature type="domain" description="C2H2-type" evidence="3">
    <location>
        <begin position="1230"/>
        <end position="1257"/>
    </location>
</feature>
<evidence type="ECO:0000259" key="3">
    <source>
        <dbReference type="PROSITE" id="PS50157"/>
    </source>
</evidence>
<feature type="non-terminal residue" evidence="4">
    <location>
        <position position="1675"/>
    </location>
</feature>
<accession>A0AA40L7C1</accession>
<feature type="domain" description="C2H2-type" evidence="3">
    <location>
        <begin position="791"/>
        <end position="818"/>
    </location>
</feature>
<feature type="compositionally biased region" description="Polar residues" evidence="2">
    <location>
        <begin position="88"/>
        <end position="101"/>
    </location>
</feature>
<feature type="compositionally biased region" description="Basic and acidic residues" evidence="2">
    <location>
        <begin position="1448"/>
        <end position="1467"/>
    </location>
</feature>
<feature type="region of interest" description="Disordered" evidence="2">
    <location>
        <begin position="1120"/>
        <end position="1164"/>
    </location>
</feature>
<feature type="compositionally biased region" description="Basic residues" evidence="2">
    <location>
        <begin position="217"/>
        <end position="228"/>
    </location>
</feature>